<dbReference type="EMBL" id="CAJVQC010130769">
    <property type="protein sequence ID" value="CAG8841563.1"/>
    <property type="molecule type" value="Genomic_DNA"/>
</dbReference>
<protein>
    <submittedName>
        <fullName evidence="1">16516_t:CDS:1</fullName>
    </submittedName>
</protein>
<name>A0ACA9SJA2_9GLOM</name>
<organism evidence="1 2">
    <name type="scientific">Racocetra persica</name>
    <dbReference type="NCBI Taxonomy" id="160502"/>
    <lineage>
        <taxon>Eukaryota</taxon>
        <taxon>Fungi</taxon>
        <taxon>Fungi incertae sedis</taxon>
        <taxon>Mucoromycota</taxon>
        <taxon>Glomeromycotina</taxon>
        <taxon>Glomeromycetes</taxon>
        <taxon>Diversisporales</taxon>
        <taxon>Gigasporaceae</taxon>
        <taxon>Racocetra</taxon>
    </lineage>
</organism>
<sequence length="83" mass="9618">MTSTSNVQASIQKTMVWRYFKPSIEEFRKKRPNTVYIQTTKTVSSEDFTVAIPQLSEHIFREVLVKGIVIDNLLFTTVESESF</sequence>
<gene>
    <name evidence="1" type="ORF">RPERSI_LOCUS31931</name>
</gene>
<accession>A0ACA9SJA2</accession>
<comment type="caution">
    <text evidence="1">The sequence shown here is derived from an EMBL/GenBank/DDBJ whole genome shotgun (WGS) entry which is preliminary data.</text>
</comment>
<feature type="non-terminal residue" evidence="1">
    <location>
        <position position="83"/>
    </location>
</feature>
<proteinExistence type="predicted"/>
<dbReference type="Proteomes" id="UP000789920">
    <property type="component" value="Unassembled WGS sequence"/>
</dbReference>
<reference evidence="1" key="1">
    <citation type="submission" date="2021-06" db="EMBL/GenBank/DDBJ databases">
        <authorList>
            <person name="Kallberg Y."/>
            <person name="Tangrot J."/>
            <person name="Rosling A."/>
        </authorList>
    </citation>
    <scope>NUCLEOTIDE SEQUENCE</scope>
    <source>
        <strain evidence="1">MA461A</strain>
    </source>
</reference>
<keyword evidence="2" id="KW-1185">Reference proteome</keyword>
<evidence type="ECO:0000313" key="2">
    <source>
        <dbReference type="Proteomes" id="UP000789920"/>
    </source>
</evidence>
<evidence type="ECO:0000313" key="1">
    <source>
        <dbReference type="EMBL" id="CAG8841563.1"/>
    </source>
</evidence>